<dbReference type="Proteomes" id="UP001632038">
    <property type="component" value="Unassembled WGS sequence"/>
</dbReference>
<name>A0ABD3EE12_9LAMI</name>
<comment type="caution">
    <text evidence="2">The sequence shown here is derived from an EMBL/GenBank/DDBJ whole genome shotgun (WGS) entry which is preliminary data.</text>
</comment>
<organism evidence="2 3">
    <name type="scientific">Castilleja foliolosa</name>
    <dbReference type="NCBI Taxonomy" id="1961234"/>
    <lineage>
        <taxon>Eukaryota</taxon>
        <taxon>Viridiplantae</taxon>
        <taxon>Streptophyta</taxon>
        <taxon>Embryophyta</taxon>
        <taxon>Tracheophyta</taxon>
        <taxon>Spermatophyta</taxon>
        <taxon>Magnoliopsida</taxon>
        <taxon>eudicotyledons</taxon>
        <taxon>Gunneridae</taxon>
        <taxon>Pentapetalae</taxon>
        <taxon>asterids</taxon>
        <taxon>lamiids</taxon>
        <taxon>Lamiales</taxon>
        <taxon>Orobanchaceae</taxon>
        <taxon>Pedicularideae</taxon>
        <taxon>Castillejinae</taxon>
        <taxon>Castilleja</taxon>
    </lineage>
</organism>
<sequence length="197" mass="22406">MARIFPNNSSCNYNSLERETFTVWMKSLVFHSNGCTIFNSKGDLVYRVDNYQQRCSSKAFLMDSSGNVLFSINRKKPRIFGCWEGFKWSGNSKVDKKGSWFQVKRKYTILSKYISCRVTFKCNKNTKKWYEVVGLEGKSTLKIIDQLSGQLLAEAVQKQSSGVCLGDDVLTLMVEPEADQSLVMALVTVYGLINNKL</sequence>
<dbReference type="InterPro" id="IPR007612">
    <property type="entry name" value="LOR"/>
</dbReference>
<evidence type="ECO:0000313" key="3">
    <source>
        <dbReference type="Proteomes" id="UP001632038"/>
    </source>
</evidence>
<dbReference type="AlphaFoldDB" id="A0ABD3EE12"/>
<dbReference type="Gene3D" id="2.40.160.200">
    <property type="entry name" value="LURP1-related"/>
    <property type="match status" value="1"/>
</dbReference>
<gene>
    <name evidence="2" type="ORF">CASFOL_002339</name>
</gene>
<dbReference type="PANTHER" id="PTHR31087:SF153">
    <property type="entry name" value="PROTEIN LURP-ONE-RELATED 11"/>
    <property type="match status" value="1"/>
</dbReference>
<dbReference type="SUPFAM" id="SSF54518">
    <property type="entry name" value="Tubby C-terminal domain-like"/>
    <property type="match status" value="1"/>
</dbReference>
<evidence type="ECO:0000256" key="1">
    <source>
        <dbReference type="ARBA" id="ARBA00005437"/>
    </source>
</evidence>
<dbReference type="InterPro" id="IPR025659">
    <property type="entry name" value="Tubby-like_C"/>
</dbReference>
<protein>
    <submittedName>
        <fullName evidence="2">Uncharacterized protein</fullName>
    </submittedName>
</protein>
<reference evidence="3" key="1">
    <citation type="journal article" date="2024" name="IScience">
        <title>Strigolactones Initiate the Formation of Haustorium-like Structures in Castilleja.</title>
        <authorList>
            <person name="Buerger M."/>
            <person name="Peterson D."/>
            <person name="Chory J."/>
        </authorList>
    </citation>
    <scope>NUCLEOTIDE SEQUENCE [LARGE SCALE GENOMIC DNA]</scope>
</reference>
<keyword evidence="3" id="KW-1185">Reference proteome</keyword>
<evidence type="ECO:0000313" key="2">
    <source>
        <dbReference type="EMBL" id="KAL3652658.1"/>
    </source>
</evidence>
<accession>A0ABD3EE12</accession>
<comment type="similarity">
    <text evidence="1">Belongs to the LOR family.</text>
</comment>
<dbReference type="PANTHER" id="PTHR31087">
    <property type="match status" value="1"/>
</dbReference>
<dbReference type="Pfam" id="PF04525">
    <property type="entry name" value="LOR"/>
    <property type="match status" value="1"/>
</dbReference>
<dbReference type="EMBL" id="JAVIJP010000005">
    <property type="protein sequence ID" value="KAL3652658.1"/>
    <property type="molecule type" value="Genomic_DNA"/>
</dbReference>
<dbReference type="InterPro" id="IPR038595">
    <property type="entry name" value="LOR_sf"/>
</dbReference>
<proteinExistence type="inferred from homology"/>